<dbReference type="NCBIfam" id="TIGR00556">
    <property type="entry name" value="pantethn_trn"/>
    <property type="match status" value="1"/>
</dbReference>
<comment type="similarity">
    <text evidence="8">Belongs to the P-Pant transferase superfamily. AcpS family.</text>
</comment>
<dbReference type="InterPro" id="IPR037143">
    <property type="entry name" value="4-PPantetheinyl_Trfase_dom_sf"/>
</dbReference>
<accession>C8W882</accession>
<dbReference type="EC" id="2.7.8.7" evidence="8"/>
<evidence type="ECO:0000256" key="1">
    <source>
        <dbReference type="ARBA" id="ARBA00022516"/>
    </source>
</evidence>
<dbReference type="SUPFAM" id="SSF56214">
    <property type="entry name" value="4'-phosphopantetheinyl transferase"/>
    <property type="match status" value="1"/>
</dbReference>
<keyword evidence="11" id="KW-1185">Reference proteome</keyword>
<evidence type="ECO:0000256" key="3">
    <source>
        <dbReference type="ARBA" id="ARBA00022723"/>
    </source>
</evidence>
<dbReference type="GO" id="GO:0008897">
    <property type="term" value="F:holo-[acyl-carrier-protein] synthase activity"/>
    <property type="evidence" value="ECO:0007669"/>
    <property type="project" value="UniProtKB-UniRule"/>
</dbReference>
<dbReference type="InterPro" id="IPR008278">
    <property type="entry name" value="4-PPantetheinyl_Trfase_dom"/>
</dbReference>
<keyword evidence="4 8" id="KW-0276">Fatty acid metabolism</keyword>
<dbReference type="eggNOG" id="COG0736">
    <property type="taxonomic scope" value="Bacteria"/>
</dbReference>
<evidence type="ECO:0000256" key="8">
    <source>
        <dbReference type="HAMAP-Rule" id="MF_00101"/>
    </source>
</evidence>
<dbReference type="AlphaFoldDB" id="C8W882"/>
<keyword evidence="7 8" id="KW-0275">Fatty acid biosynthesis</keyword>
<protein>
    <recommendedName>
        <fullName evidence="8">Holo-[acyl-carrier-protein] synthase</fullName>
        <shortName evidence="8">Holo-ACP synthase</shortName>
        <ecNumber evidence="8">2.7.8.7</ecNumber>
    </recommendedName>
    <alternativeName>
        <fullName evidence="8">4'-phosphopantetheinyl transferase AcpS</fullName>
    </alternativeName>
</protein>
<evidence type="ECO:0000256" key="4">
    <source>
        <dbReference type="ARBA" id="ARBA00022832"/>
    </source>
</evidence>
<dbReference type="InterPro" id="IPR004568">
    <property type="entry name" value="Ppantetheine-prot_Trfase_dom"/>
</dbReference>
<sequence>MALAGIGVDMLEIARMQQAIDKRPHFIRRMFTDAERAYCERTARPAEHYAARFAAREAVLKALGTGFSSGIGFQDVSVERDQLGRPQACLAGKAAQIAADQGVQEIALSISYTRDVAVANAVAVTNAVKPKVDQKEDATQELARSFKEARSVLDELERVQESIIETTFDDVVKSEE</sequence>
<keyword evidence="5 8" id="KW-0460">Magnesium</keyword>
<evidence type="ECO:0000259" key="9">
    <source>
        <dbReference type="Pfam" id="PF01648"/>
    </source>
</evidence>
<organism evidence="10 11">
    <name type="scientific">Lancefieldella parvula (strain ATCC 33793 / DSM 20469 / CCUG 32760 / JCM 10300 / KCTC 3663 / VPI 0546 / 1246)</name>
    <name type="common">Atopobium parvulum</name>
    <dbReference type="NCBI Taxonomy" id="521095"/>
    <lineage>
        <taxon>Bacteria</taxon>
        <taxon>Bacillati</taxon>
        <taxon>Actinomycetota</taxon>
        <taxon>Coriobacteriia</taxon>
        <taxon>Coriobacteriales</taxon>
        <taxon>Atopobiaceae</taxon>
        <taxon>Lancefieldella</taxon>
    </lineage>
</organism>
<evidence type="ECO:0000256" key="6">
    <source>
        <dbReference type="ARBA" id="ARBA00023098"/>
    </source>
</evidence>
<evidence type="ECO:0000256" key="2">
    <source>
        <dbReference type="ARBA" id="ARBA00022679"/>
    </source>
</evidence>
<name>C8W882_LANP1</name>
<comment type="subcellular location">
    <subcellularLocation>
        <location evidence="8">Cytoplasm</location>
    </subcellularLocation>
</comment>
<keyword evidence="1 8" id="KW-0444">Lipid biosynthesis</keyword>
<feature type="domain" description="4'-phosphopantetheinyl transferase" evidence="9">
    <location>
        <begin position="5"/>
        <end position="105"/>
    </location>
</feature>
<keyword evidence="8" id="KW-0963">Cytoplasm</keyword>
<evidence type="ECO:0000256" key="7">
    <source>
        <dbReference type="ARBA" id="ARBA00023160"/>
    </source>
</evidence>
<dbReference type="HOGENOM" id="CLU_089696_0_1_11"/>
<dbReference type="Proteomes" id="UP000000960">
    <property type="component" value="Chromosome"/>
</dbReference>
<evidence type="ECO:0000256" key="5">
    <source>
        <dbReference type="ARBA" id="ARBA00022842"/>
    </source>
</evidence>
<dbReference type="HAMAP" id="MF_00101">
    <property type="entry name" value="AcpS"/>
    <property type="match status" value="1"/>
</dbReference>
<keyword evidence="3 8" id="KW-0479">Metal-binding</keyword>
<dbReference type="Gene3D" id="3.90.470.20">
    <property type="entry name" value="4'-phosphopantetheinyl transferase domain"/>
    <property type="match status" value="1"/>
</dbReference>
<dbReference type="OrthoDB" id="517356at2"/>
<dbReference type="EMBL" id="CP001721">
    <property type="protein sequence ID" value="ACV51672.1"/>
    <property type="molecule type" value="Genomic_DNA"/>
</dbReference>
<dbReference type="InterPro" id="IPR002582">
    <property type="entry name" value="ACPS"/>
</dbReference>
<feature type="binding site" evidence="8">
    <location>
        <position position="57"/>
    </location>
    <ligand>
        <name>Mg(2+)</name>
        <dbReference type="ChEBI" id="CHEBI:18420"/>
    </ligand>
</feature>
<dbReference type="RefSeq" id="WP_012809328.1">
    <property type="nucleotide sequence ID" value="NC_013203.1"/>
</dbReference>
<proteinExistence type="inferred from homology"/>
<feature type="binding site" evidence="8">
    <location>
        <position position="9"/>
    </location>
    <ligand>
        <name>Mg(2+)</name>
        <dbReference type="ChEBI" id="CHEBI:18420"/>
    </ligand>
</feature>
<dbReference type="GeneID" id="84806760"/>
<keyword evidence="6 8" id="KW-0443">Lipid metabolism</keyword>
<keyword evidence="2 8" id="KW-0808">Transferase</keyword>
<dbReference type="GO" id="GO:0006633">
    <property type="term" value="P:fatty acid biosynthetic process"/>
    <property type="evidence" value="ECO:0007669"/>
    <property type="project" value="UniProtKB-UniRule"/>
</dbReference>
<dbReference type="GO" id="GO:0000287">
    <property type="term" value="F:magnesium ion binding"/>
    <property type="evidence" value="ECO:0007669"/>
    <property type="project" value="UniProtKB-UniRule"/>
</dbReference>
<comment type="catalytic activity">
    <reaction evidence="8">
        <text>apo-[ACP] + CoA = holo-[ACP] + adenosine 3',5'-bisphosphate + H(+)</text>
        <dbReference type="Rhea" id="RHEA:12068"/>
        <dbReference type="Rhea" id="RHEA-COMP:9685"/>
        <dbReference type="Rhea" id="RHEA-COMP:9690"/>
        <dbReference type="ChEBI" id="CHEBI:15378"/>
        <dbReference type="ChEBI" id="CHEBI:29999"/>
        <dbReference type="ChEBI" id="CHEBI:57287"/>
        <dbReference type="ChEBI" id="CHEBI:58343"/>
        <dbReference type="ChEBI" id="CHEBI:64479"/>
        <dbReference type="EC" id="2.7.8.7"/>
    </reaction>
</comment>
<evidence type="ECO:0000313" key="11">
    <source>
        <dbReference type="Proteomes" id="UP000000960"/>
    </source>
</evidence>
<comment type="cofactor">
    <cofactor evidence="8">
        <name>Mg(2+)</name>
        <dbReference type="ChEBI" id="CHEBI:18420"/>
    </cofactor>
</comment>
<dbReference type="STRING" id="521095.Apar_1247"/>
<dbReference type="GO" id="GO:0005737">
    <property type="term" value="C:cytoplasm"/>
    <property type="evidence" value="ECO:0007669"/>
    <property type="project" value="UniProtKB-SubCell"/>
</dbReference>
<evidence type="ECO:0000313" key="10">
    <source>
        <dbReference type="EMBL" id="ACV51672.1"/>
    </source>
</evidence>
<dbReference type="KEGG" id="apv:Apar_1247"/>
<gene>
    <name evidence="8" type="primary">acpS</name>
    <name evidence="10" type="ordered locus">Apar_1247</name>
</gene>
<dbReference type="Pfam" id="PF01648">
    <property type="entry name" value="ACPS"/>
    <property type="match status" value="1"/>
</dbReference>
<comment type="function">
    <text evidence="8">Transfers the 4'-phosphopantetheine moiety from coenzyme A to a Ser of acyl-carrier-protein.</text>
</comment>
<dbReference type="NCBIfam" id="TIGR00516">
    <property type="entry name" value="acpS"/>
    <property type="match status" value="1"/>
</dbReference>
<reference evidence="10 11" key="1">
    <citation type="journal article" date="2009" name="Stand. Genomic Sci.">
        <title>Complete genome sequence of Atopobium parvulum type strain (IPP 1246).</title>
        <authorList>
            <person name="Copeland A."/>
            <person name="Sikorski J."/>
            <person name="Lapidus A."/>
            <person name="Nolan M."/>
            <person name="Del Rio T.G."/>
            <person name="Lucas S."/>
            <person name="Chen F."/>
            <person name="Tice H."/>
            <person name="Pitluck S."/>
            <person name="Cheng J.F."/>
            <person name="Pukall R."/>
            <person name="Chertkov O."/>
            <person name="Brettin T."/>
            <person name="Han C."/>
            <person name="Detter J.C."/>
            <person name="Kuske C."/>
            <person name="Bruce D."/>
            <person name="Goodwin L."/>
            <person name="Ivanova N."/>
            <person name="Mavromatis K."/>
            <person name="Mikhailova N."/>
            <person name="Chen A."/>
            <person name="Palaniappan K."/>
            <person name="Chain P."/>
            <person name="Rohde M."/>
            <person name="Goker M."/>
            <person name="Bristow J."/>
            <person name="Eisen J.A."/>
            <person name="Markowitz V."/>
            <person name="Hugenholtz P."/>
            <person name="Kyrpides N.C."/>
            <person name="Klenk H.P."/>
            <person name="Detter J.C."/>
        </authorList>
    </citation>
    <scope>NUCLEOTIDE SEQUENCE [LARGE SCALE GENOMIC DNA]</scope>
    <source>
        <strain evidence="11">ATCC 33793 / DSM 20469 / CCUG 32760 / JCM 10300 / KCTC 3663 / VPI 0546 / 1246</strain>
    </source>
</reference>